<evidence type="ECO:0000256" key="4">
    <source>
        <dbReference type="ARBA" id="ARBA00022679"/>
    </source>
</evidence>
<evidence type="ECO:0000313" key="14">
    <source>
        <dbReference type="EMBL" id="CAB5069983.1"/>
    </source>
</evidence>
<sequence>MSESLYGGAQHRRITIRDLASAKTRNEKWPMLTSYEQLTASIFDEAGIPVLLVGDSAGNNFLGEENTIPVTVDELIPLARAVVRGSTRAMVVADMPFGSYEASPDQALATAVRFFKEAGVHAVKLEGAHIEHVRKLVASGIPVMGHLGLTPQSLHQLGGYRVQGRDDGQVIIDSALAMQEAGAFAIVLELVPAELAIHITQALTIPTIGIGAGNGCDGQVMVWTDLMGLTKKPPKLAKAYRAIRKEMLDATAEWARDVASGAFPGPDQTFH</sequence>
<dbReference type="GO" id="GO:0000287">
    <property type="term" value="F:magnesium ion binding"/>
    <property type="evidence" value="ECO:0007669"/>
    <property type="project" value="TreeGrafter"/>
</dbReference>
<evidence type="ECO:0000313" key="9">
    <source>
        <dbReference type="EMBL" id="CAB4805671.1"/>
    </source>
</evidence>
<proteinExistence type="inferred from homology"/>
<gene>
    <name evidence="5" type="ORF">UFOPK1773_00654</name>
    <name evidence="6" type="ORF">UFOPK2288_00746</name>
    <name evidence="7" type="ORF">UFOPK2589_00754</name>
    <name evidence="8" type="ORF">UFOPK2931_00814</name>
    <name evidence="9" type="ORF">UFOPK3056_00748</name>
    <name evidence="10" type="ORF">UFOPK3287_00692</name>
    <name evidence="11" type="ORF">UFOPK3558_00507</name>
    <name evidence="12" type="ORF">UFOPK3916_00614</name>
    <name evidence="13" type="ORF">UFOPK4074_00645</name>
    <name evidence="14" type="ORF">UFOPK4372_00121</name>
</gene>
<dbReference type="EMBL" id="CAFBQZ010000004">
    <property type="protein sequence ID" value="CAB5069983.1"/>
    <property type="molecule type" value="Genomic_DNA"/>
</dbReference>
<dbReference type="EMBL" id="CAEZUA010000034">
    <property type="protein sequence ID" value="CAB4588143.1"/>
    <property type="molecule type" value="Genomic_DNA"/>
</dbReference>
<dbReference type="InterPro" id="IPR003700">
    <property type="entry name" value="Pantoate_hydroxy_MeTrfase"/>
</dbReference>
<dbReference type="EMBL" id="CAEZZZ010000050">
    <property type="protein sequence ID" value="CAB4781458.1"/>
    <property type="molecule type" value="Genomic_DNA"/>
</dbReference>
<protein>
    <recommendedName>
        <fullName evidence="3">3-methyl-2-oxobutanoate hydroxymethyltransferase</fullName>
        <ecNumber evidence="3">2.1.2.11</ecNumber>
    </recommendedName>
</protein>
<dbReference type="Pfam" id="PF02548">
    <property type="entry name" value="Pantoate_transf"/>
    <property type="match status" value="1"/>
</dbReference>
<accession>A0A6J6PS92</accession>
<dbReference type="EMBL" id="CAFBJH010000036">
    <property type="protein sequence ID" value="CAB4850096.1"/>
    <property type="molecule type" value="Genomic_DNA"/>
</dbReference>
<dbReference type="PANTHER" id="PTHR20881">
    <property type="entry name" value="3-METHYL-2-OXOBUTANOATE HYDROXYMETHYLTRANSFERASE"/>
    <property type="match status" value="1"/>
</dbReference>
<comment type="similarity">
    <text evidence="2">Belongs to the PanB family.</text>
</comment>
<evidence type="ECO:0000256" key="2">
    <source>
        <dbReference type="ARBA" id="ARBA00008676"/>
    </source>
</evidence>
<dbReference type="GO" id="GO:0015940">
    <property type="term" value="P:pantothenate biosynthetic process"/>
    <property type="evidence" value="ECO:0007669"/>
    <property type="project" value="InterPro"/>
</dbReference>
<dbReference type="Gene3D" id="3.20.20.60">
    <property type="entry name" value="Phosphoenolpyruvate-binding domains"/>
    <property type="match status" value="1"/>
</dbReference>
<evidence type="ECO:0000313" key="5">
    <source>
        <dbReference type="EMBL" id="CAB4588143.1"/>
    </source>
</evidence>
<dbReference type="HAMAP" id="MF_00156">
    <property type="entry name" value="PanB"/>
    <property type="match status" value="1"/>
</dbReference>
<comment type="pathway">
    <text evidence="1">Cofactor biosynthesis; (R)-pantothenate biosynthesis; (R)-pantoate from 3-methyl-2-oxobutanoate: step 1/2.</text>
</comment>
<dbReference type="EMBL" id="CAFBPG010000046">
    <property type="protein sequence ID" value="CAB5011181.1"/>
    <property type="molecule type" value="Genomic_DNA"/>
</dbReference>
<dbReference type="EMBL" id="CAEZXT010000040">
    <property type="protein sequence ID" value="CAB4699428.1"/>
    <property type="molecule type" value="Genomic_DNA"/>
</dbReference>
<reference evidence="7" key="1">
    <citation type="submission" date="2020-05" db="EMBL/GenBank/DDBJ databases">
        <authorList>
            <person name="Chiriac C."/>
            <person name="Salcher M."/>
            <person name="Ghai R."/>
            <person name="Kavagutti S V."/>
        </authorList>
    </citation>
    <scope>NUCLEOTIDE SEQUENCE</scope>
</reference>
<dbReference type="NCBIfam" id="TIGR00222">
    <property type="entry name" value="panB"/>
    <property type="match status" value="1"/>
</dbReference>
<dbReference type="EC" id="2.1.2.11" evidence="3"/>
<name>A0A6J6PS92_9ZZZZ</name>
<dbReference type="EMBL" id="CAFBMI010000029">
    <property type="protein sequence ID" value="CAB4897633.1"/>
    <property type="molecule type" value="Genomic_DNA"/>
</dbReference>
<dbReference type="EMBL" id="CAFAAR010000064">
    <property type="protein sequence ID" value="CAB4805671.1"/>
    <property type="molecule type" value="Genomic_DNA"/>
</dbReference>
<evidence type="ECO:0000313" key="11">
    <source>
        <dbReference type="EMBL" id="CAB4897633.1"/>
    </source>
</evidence>
<dbReference type="EMBL" id="CAFBOE010000042">
    <property type="protein sequence ID" value="CAB4973908.1"/>
    <property type="molecule type" value="Genomic_DNA"/>
</dbReference>
<evidence type="ECO:0000313" key="10">
    <source>
        <dbReference type="EMBL" id="CAB4850096.1"/>
    </source>
</evidence>
<dbReference type="SUPFAM" id="SSF51621">
    <property type="entry name" value="Phosphoenolpyruvate/pyruvate domain"/>
    <property type="match status" value="1"/>
</dbReference>
<dbReference type="PANTHER" id="PTHR20881:SF0">
    <property type="entry name" value="3-METHYL-2-OXOBUTANOATE HYDROXYMETHYLTRANSFERASE"/>
    <property type="match status" value="1"/>
</dbReference>
<evidence type="ECO:0000313" key="13">
    <source>
        <dbReference type="EMBL" id="CAB5011181.1"/>
    </source>
</evidence>
<dbReference type="FunFam" id="3.20.20.60:FF:000003">
    <property type="entry name" value="3-methyl-2-oxobutanoate hydroxymethyltransferase"/>
    <property type="match status" value="1"/>
</dbReference>
<dbReference type="AlphaFoldDB" id="A0A6J6PS92"/>
<keyword evidence="4" id="KW-0808">Transferase</keyword>
<dbReference type="NCBIfam" id="NF001452">
    <property type="entry name" value="PRK00311.1"/>
    <property type="match status" value="1"/>
</dbReference>
<evidence type="ECO:0000256" key="3">
    <source>
        <dbReference type="ARBA" id="ARBA00012618"/>
    </source>
</evidence>
<evidence type="ECO:0000313" key="6">
    <source>
        <dbReference type="EMBL" id="CAB4665611.1"/>
    </source>
</evidence>
<dbReference type="InterPro" id="IPR040442">
    <property type="entry name" value="Pyrv_kinase-like_dom_sf"/>
</dbReference>
<evidence type="ECO:0000313" key="7">
    <source>
        <dbReference type="EMBL" id="CAB4699428.1"/>
    </source>
</evidence>
<dbReference type="PIRSF" id="PIRSF000388">
    <property type="entry name" value="Pantoate_hydroxy_MeTrfase"/>
    <property type="match status" value="1"/>
</dbReference>
<dbReference type="InterPro" id="IPR015813">
    <property type="entry name" value="Pyrv/PenolPyrv_kinase-like_dom"/>
</dbReference>
<evidence type="ECO:0000313" key="12">
    <source>
        <dbReference type="EMBL" id="CAB4973908.1"/>
    </source>
</evidence>
<dbReference type="GO" id="GO:0005737">
    <property type="term" value="C:cytoplasm"/>
    <property type="evidence" value="ECO:0007669"/>
    <property type="project" value="TreeGrafter"/>
</dbReference>
<evidence type="ECO:0000256" key="1">
    <source>
        <dbReference type="ARBA" id="ARBA00005033"/>
    </source>
</evidence>
<organism evidence="7">
    <name type="scientific">freshwater metagenome</name>
    <dbReference type="NCBI Taxonomy" id="449393"/>
    <lineage>
        <taxon>unclassified sequences</taxon>
        <taxon>metagenomes</taxon>
        <taxon>ecological metagenomes</taxon>
    </lineage>
</organism>
<dbReference type="GO" id="GO:0003864">
    <property type="term" value="F:3-methyl-2-oxobutanoate hydroxymethyltransferase activity"/>
    <property type="evidence" value="ECO:0007669"/>
    <property type="project" value="UniProtKB-EC"/>
</dbReference>
<dbReference type="CDD" id="cd06557">
    <property type="entry name" value="KPHMT-like"/>
    <property type="match status" value="1"/>
</dbReference>
<evidence type="ECO:0000313" key="8">
    <source>
        <dbReference type="EMBL" id="CAB4781458.1"/>
    </source>
</evidence>
<dbReference type="EMBL" id="CAEZWS010000032">
    <property type="protein sequence ID" value="CAB4665611.1"/>
    <property type="molecule type" value="Genomic_DNA"/>
</dbReference>